<dbReference type="HOGENOM" id="CLU_1914126_0_0_10"/>
<reference key="2">
    <citation type="submission" date="2011-04" db="EMBL/GenBank/DDBJ databases">
        <title>Complete sequence of chromosome of Haliscomenobacter hydrossis DSM 1100.</title>
        <authorList>
            <consortium name="US DOE Joint Genome Institute (JGI-PGF)"/>
            <person name="Lucas S."/>
            <person name="Han J."/>
            <person name="Lapidus A."/>
            <person name="Bruce D."/>
            <person name="Goodwin L."/>
            <person name="Pitluck S."/>
            <person name="Peters L."/>
            <person name="Kyrpides N."/>
            <person name="Mavromatis K."/>
            <person name="Ivanova N."/>
            <person name="Ovchinnikova G."/>
            <person name="Pagani I."/>
            <person name="Daligault H."/>
            <person name="Detter J.C."/>
            <person name="Han C."/>
            <person name="Land M."/>
            <person name="Hauser L."/>
            <person name="Markowitz V."/>
            <person name="Cheng J.-F."/>
            <person name="Hugenholtz P."/>
            <person name="Woyke T."/>
            <person name="Wu D."/>
            <person name="Verbarg S."/>
            <person name="Frueling A."/>
            <person name="Brambilla E."/>
            <person name="Klenk H.-P."/>
            <person name="Eisen J.A."/>
        </authorList>
    </citation>
    <scope>NUCLEOTIDE SEQUENCE</scope>
    <source>
        <strain>DSM 1100</strain>
    </source>
</reference>
<proteinExistence type="predicted"/>
<dbReference type="Proteomes" id="UP000008461">
    <property type="component" value="Chromosome"/>
</dbReference>
<evidence type="ECO:0000313" key="2">
    <source>
        <dbReference type="Proteomes" id="UP000008461"/>
    </source>
</evidence>
<organism evidence="1 2">
    <name type="scientific">Haliscomenobacter hydrossis (strain ATCC 27775 / DSM 1100 / LMG 10767 / O)</name>
    <dbReference type="NCBI Taxonomy" id="760192"/>
    <lineage>
        <taxon>Bacteria</taxon>
        <taxon>Pseudomonadati</taxon>
        <taxon>Bacteroidota</taxon>
        <taxon>Saprospiria</taxon>
        <taxon>Saprospirales</taxon>
        <taxon>Haliscomenobacteraceae</taxon>
        <taxon>Haliscomenobacter</taxon>
    </lineage>
</organism>
<dbReference type="STRING" id="760192.Halhy_2546"/>
<evidence type="ECO:0000313" key="1">
    <source>
        <dbReference type="EMBL" id="AEE50419.1"/>
    </source>
</evidence>
<dbReference type="EMBL" id="CP002691">
    <property type="protein sequence ID" value="AEE50419.1"/>
    <property type="molecule type" value="Genomic_DNA"/>
</dbReference>
<dbReference type="AlphaFoldDB" id="F4KYL3"/>
<accession>F4KYL3</accession>
<gene>
    <name evidence="1" type="ordered locus">Halhy_2546</name>
</gene>
<sequence>MLLLPKFNKINTTQALDVFADTYTQCSGFKVNRDYYENNQVFGIYWQSRMIGGFVLGTGETLRTLEVFVGSEHRGGLYTHVKSSVPHTEMCCFWMDPSTRKKTWLNFFVWFCVAYALRQGKRIKIWRLEEKD</sequence>
<dbReference type="RefSeq" id="WP_013764968.1">
    <property type="nucleotide sequence ID" value="NC_015510.1"/>
</dbReference>
<protein>
    <submittedName>
        <fullName evidence="1">Uncharacterized protein</fullName>
    </submittedName>
</protein>
<reference evidence="1 2" key="1">
    <citation type="journal article" date="2011" name="Stand. Genomic Sci.">
        <title>Complete genome sequence of Haliscomenobacter hydrossis type strain (O).</title>
        <authorList>
            <consortium name="US DOE Joint Genome Institute (JGI-PGF)"/>
            <person name="Daligault H."/>
            <person name="Lapidus A."/>
            <person name="Zeytun A."/>
            <person name="Nolan M."/>
            <person name="Lucas S."/>
            <person name="Del Rio T.G."/>
            <person name="Tice H."/>
            <person name="Cheng J.F."/>
            <person name="Tapia R."/>
            <person name="Han C."/>
            <person name="Goodwin L."/>
            <person name="Pitluck S."/>
            <person name="Liolios K."/>
            <person name="Pagani I."/>
            <person name="Ivanova N."/>
            <person name="Huntemann M."/>
            <person name="Mavromatis K."/>
            <person name="Mikhailova N."/>
            <person name="Pati A."/>
            <person name="Chen A."/>
            <person name="Palaniappan K."/>
            <person name="Land M."/>
            <person name="Hauser L."/>
            <person name="Brambilla E.M."/>
            <person name="Rohde M."/>
            <person name="Verbarg S."/>
            <person name="Goker M."/>
            <person name="Bristow J."/>
            <person name="Eisen J.A."/>
            <person name="Markowitz V."/>
            <person name="Hugenholtz P."/>
            <person name="Kyrpides N.C."/>
            <person name="Klenk H.P."/>
            <person name="Woyke T."/>
        </authorList>
    </citation>
    <scope>NUCLEOTIDE SEQUENCE [LARGE SCALE GENOMIC DNA]</scope>
    <source>
        <strain evidence="2">ATCC 27775 / DSM 1100 / LMG 10767 / O</strain>
    </source>
</reference>
<dbReference type="KEGG" id="hhy:Halhy_2546"/>
<keyword evidence="2" id="KW-1185">Reference proteome</keyword>
<name>F4KYL3_HALH1</name>